<comment type="caution">
    <text evidence="1">The sequence shown here is derived from an EMBL/GenBank/DDBJ whole genome shotgun (WGS) entry which is preliminary data.</text>
</comment>
<organism evidence="1 2">
    <name type="scientific">Flavobacterium cheongpyeongense</name>
    <dbReference type="NCBI Taxonomy" id="2212651"/>
    <lineage>
        <taxon>Bacteria</taxon>
        <taxon>Pseudomonadati</taxon>
        <taxon>Bacteroidota</taxon>
        <taxon>Flavobacteriia</taxon>
        <taxon>Flavobacteriales</taxon>
        <taxon>Flavobacteriaceae</taxon>
        <taxon>Flavobacterium</taxon>
    </lineage>
</organism>
<evidence type="ECO:0008006" key="3">
    <source>
        <dbReference type="Google" id="ProtNLM"/>
    </source>
</evidence>
<protein>
    <recommendedName>
        <fullName evidence="3">Carboxypeptidase regulatory-like domain-containing protein</fullName>
    </recommendedName>
</protein>
<accession>A0A2V4BQX2</accession>
<name>A0A2V4BQX2_9FLAO</name>
<keyword evidence="2" id="KW-1185">Reference proteome</keyword>
<evidence type="ECO:0000313" key="1">
    <source>
        <dbReference type="EMBL" id="PXY41438.1"/>
    </source>
</evidence>
<gene>
    <name evidence="1" type="ORF">DMB65_08560</name>
</gene>
<proteinExistence type="predicted"/>
<dbReference type="AlphaFoldDB" id="A0A2V4BQX2"/>
<reference evidence="1 2" key="1">
    <citation type="submission" date="2018-05" db="EMBL/GenBank/DDBJ databases">
        <title>Flavobacterium sp. strain IMCC34759, incomplete genome.</title>
        <authorList>
            <person name="Joung Y."/>
            <person name="Cho J."/>
        </authorList>
    </citation>
    <scope>NUCLEOTIDE SEQUENCE [LARGE SCALE GENOMIC DNA]</scope>
    <source>
        <strain evidence="1 2">IMCC34759</strain>
    </source>
</reference>
<sequence>MNHKIRISIPEPCHENWFEMPQKERGRFCNSCQKDVIDFTESTNREIVMAFNENENLCGRFKTSQLKREIIIPKEKKSFWIITAASLIAFLGVGTQTSKAQGKIRIEKISEANLSVDNDDEEIEVNGQIIIDDINPNFEDVEILVSNKNKTFHPSADGKFCFMANKKDSLIFSKTDFGNYNTIVYKLSKFASVELYKEKTTVSYTVGGAYVVKKRSLWHRLFHKN</sequence>
<dbReference type="EMBL" id="QJHK01000005">
    <property type="protein sequence ID" value="PXY41438.1"/>
    <property type="molecule type" value="Genomic_DNA"/>
</dbReference>
<evidence type="ECO:0000313" key="2">
    <source>
        <dbReference type="Proteomes" id="UP000247903"/>
    </source>
</evidence>
<dbReference type="OrthoDB" id="7432683at2"/>
<dbReference type="Proteomes" id="UP000247903">
    <property type="component" value="Unassembled WGS sequence"/>
</dbReference>
<dbReference type="RefSeq" id="WP_110306225.1">
    <property type="nucleotide sequence ID" value="NZ_QJHK01000005.1"/>
</dbReference>